<dbReference type="InterPro" id="IPR011701">
    <property type="entry name" value="MFS"/>
</dbReference>
<evidence type="ECO:0000256" key="5">
    <source>
        <dbReference type="SAM" id="Phobius"/>
    </source>
</evidence>
<feature type="transmembrane region" description="Helical" evidence="5">
    <location>
        <begin position="135"/>
        <end position="158"/>
    </location>
</feature>
<keyword evidence="2 5" id="KW-0812">Transmembrane</keyword>
<evidence type="ECO:0000256" key="3">
    <source>
        <dbReference type="ARBA" id="ARBA00022989"/>
    </source>
</evidence>
<organism evidence="7 8">
    <name type="scientific">Ascaris lumbricoides</name>
    <name type="common">Giant roundworm</name>
    <dbReference type="NCBI Taxonomy" id="6252"/>
    <lineage>
        <taxon>Eukaryota</taxon>
        <taxon>Metazoa</taxon>
        <taxon>Ecdysozoa</taxon>
        <taxon>Nematoda</taxon>
        <taxon>Chromadorea</taxon>
        <taxon>Rhabditida</taxon>
        <taxon>Spirurina</taxon>
        <taxon>Ascaridomorpha</taxon>
        <taxon>Ascaridoidea</taxon>
        <taxon>Ascarididae</taxon>
        <taxon>Ascaris</taxon>
    </lineage>
</organism>
<dbReference type="AlphaFoldDB" id="A0A0M3II17"/>
<keyword evidence="4 5" id="KW-0472">Membrane</keyword>
<dbReference type="Proteomes" id="UP000036681">
    <property type="component" value="Unplaced"/>
</dbReference>
<feature type="domain" description="Major facilitator superfamily (MFS) profile" evidence="6">
    <location>
        <begin position="35"/>
        <end position="213"/>
    </location>
</feature>
<evidence type="ECO:0000256" key="4">
    <source>
        <dbReference type="ARBA" id="ARBA00023136"/>
    </source>
</evidence>
<feature type="transmembrane region" description="Helical" evidence="5">
    <location>
        <begin position="170"/>
        <end position="191"/>
    </location>
</feature>
<dbReference type="InterPro" id="IPR036259">
    <property type="entry name" value="MFS_trans_sf"/>
</dbReference>
<keyword evidence="3 5" id="KW-1133">Transmembrane helix</keyword>
<feature type="transmembrane region" description="Helical" evidence="5">
    <location>
        <begin position="79"/>
        <end position="98"/>
    </location>
</feature>
<dbReference type="PANTHER" id="PTHR24064">
    <property type="entry name" value="SOLUTE CARRIER FAMILY 22 MEMBER"/>
    <property type="match status" value="1"/>
</dbReference>
<feature type="transmembrane region" description="Helical" evidence="5">
    <location>
        <begin position="33"/>
        <end position="56"/>
    </location>
</feature>
<dbReference type="PROSITE" id="PS50850">
    <property type="entry name" value="MFS"/>
    <property type="match status" value="1"/>
</dbReference>
<dbReference type="SUPFAM" id="SSF103473">
    <property type="entry name" value="MFS general substrate transporter"/>
    <property type="match status" value="1"/>
</dbReference>
<sequence length="213" mass="24333">MDGDEFRRAEEIYLNLDADKLLNEIGQCGTYQIIAYILCQLLNFFYSASLFIMPFIQMKPDHFECQKTNEFDLLCSSPIIQEAGFCVFSLGAMIIVPFASQLADLYGRRLILLIMLYFSVLFNILAAFAPNYIVFVILRFFIGATSDSYLTIAAILSCEVVANESRPWTGLVYTIAWLLGYLYAGMLTQFIETWRKLYLMMALPGITTIIYLL</sequence>
<dbReference type="InterPro" id="IPR020846">
    <property type="entry name" value="MFS_dom"/>
</dbReference>
<dbReference type="GO" id="GO:0022857">
    <property type="term" value="F:transmembrane transporter activity"/>
    <property type="evidence" value="ECO:0007669"/>
    <property type="project" value="InterPro"/>
</dbReference>
<evidence type="ECO:0000256" key="2">
    <source>
        <dbReference type="ARBA" id="ARBA00022692"/>
    </source>
</evidence>
<accession>A0A0M3II17</accession>
<name>A0A0M3II17_ASCLU</name>
<dbReference type="Pfam" id="PF07690">
    <property type="entry name" value="MFS_1"/>
    <property type="match status" value="1"/>
</dbReference>
<evidence type="ECO:0000313" key="7">
    <source>
        <dbReference type="Proteomes" id="UP000036681"/>
    </source>
</evidence>
<protein>
    <submittedName>
        <fullName evidence="8">MFS domain-containing protein</fullName>
    </submittedName>
</protein>
<feature type="transmembrane region" description="Helical" evidence="5">
    <location>
        <begin position="110"/>
        <end position="129"/>
    </location>
</feature>
<reference evidence="8" key="1">
    <citation type="submission" date="2017-02" db="UniProtKB">
        <authorList>
            <consortium name="WormBaseParasite"/>
        </authorList>
    </citation>
    <scope>IDENTIFICATION</scope>
</reference>
<dbReference type="WBParaSite" id="ALUE_0001813201-mRNA-1">
    <property type="protein sequence ID" value="ALUE_0001813201-mRNA-1"/>
    <property type="gene ID" value="ALUE_0001813201"/>
</dbReference>
<comment type="subcellular location">
    <subcellularLocation>
        <location evidence="1">Membrane</location>
        <topology evidence="1">Multi-pass membrane protein</topology>
    </subcellularLocation>
</comment>
<evidence type="ECO:0000256" key="1">
    <source>
        <dbReference type="ARBA" id="ARBA00004141"/>
    </source>
</evidence>
<dbReference type="Gene3D" id="1.20.1250.20">
    <property type="entry name" value="MFS general substrate transporter like domains"/>
    <property type="match status" value="1"/>
</dbReference>
<evidence type="ECO:0000313" key="8">
    <source>
        <dbReference type="WBParaSite" id="ALUE_0001813201-mRNA-1"/>
    </source>
</evidence>
<proteinExistence type="predicted"/>
<keyword evidence="7" id="KW-1185">Reference proteome</keyword>
<dbReference type="GO" id="GO:0016020">
    <property type="term" value="C:membrane"/>
    <property type="evidence" value="ECO:0007669"/>
    <property type="project" value="UniProtKB-SubCell"/>
</dbReference>
<evidence type="ECO:0000259" key="6">
    <source>
        <dbReference type="PROSITE" id="PS50850"/>
    </source>
</evidence>